<protein>
    <submittedName>
        <fullName evidence="11">ABC transporter ATP-binding protein</fullName>
    </submittedName>
</protein>
<dbReference type="InterPro" id="IPR050388">
    <property type="entry name" value="ABC_Ni/Peptide_Import"/>
</dbReference>
<evidence type="ECO:0000256" key="4">
    <source>
        <dbReference type="ARBA" id="ARBA00022519"/>
    </source>
</evidence>
<evidence type="ECO:0000256" key="9">
    <source>
        <dbReference type="SAM" id="MobiDB-lite"/>
    </source>
</evidence>
<dbReference type="Proteomes" id="UP001056855">
    <property type="component" value="Chromosome"/>
</dbReference>
<keyword evidence="12" id="KW-1185">Reference proteome</keyword>
<dbReference type="GO" id="GO:0005886">
    <property type="term" value="C:plasma membrane"/>
    <property type="evidence" value="ECO:0007669"/>
    <property type="project" value="UniProtKB-SubCell"/>
</dbReference>
<dbReference type="InterPro" id="IPR003439">
    <property type="entry name" value="ABC_transporter-like_ATP-bd"/>
</dbReference>
<dbReference type="SUPFAM" id="SSF52540">
    <property type="entry name" value="P-loop containing nucleoside triphosphate hydrolases"/>
    <property type="match status" value="2"/>
</dbReference>
<dbReference type="FunFam" id="3.40.50.300:FF:000016">
    <property type="entry name" value="Oligopeptide ABC transporter ATP-binding component"/>
    <property type="match status" value="2"/>
</dbReference>
<dbReference type="PANTHER" id="PTHR43297">
    <property type="entry name" value="OLIGOPEPTIDE TRANSPORT ATP-BINDING PROTEIN APPD"/>
    <property type="match status" value="1"/>
</dbReference>
<accession>A0A9E7ND89</accession>
<dbReference type="SMART" id="SM00382">
    <property type="entry name" value="AAA"/>
    <property type="match status" value="2"/>
</dbReference>
<dbReference type="GO" id="GO:0016887">
    <property type="term" value="F:ATP hydrolysis activity"/>
    <property type="evidence" value="ECO:0007669"/>
    <property type="project" value="InterPro"/>
</dbReference>
<evidence type="ECO:0000313" key="12">
    <source>
        <dbReference type="Proteomes" id="UP001056855"/>
    </source>
</evidence>
<dbReference type="CDD" id="cd03257">
    <property type="entry name" value="ABC_NikE_OppD_transporters"/>
    <property type="match status" value="2"/>
</dbReference>
<dbReference type="PANTHER" id="PTHR43297:SF14">
    <property type="entry name" value="ATPASE AAA-TYPE CORE DOMAIN-CONTAINING PROTEIN"/>
    <property type="match status" value="1"/>
</dbReference>
<evidence type="ECO:0000256" key="2">
    <source>
        <dbReference type="ARBA" id="ARBA00022448"/>
    </source>
</evidence>
<feature type="region of interest" description="Disordered" evidence="9">
    <location>
        <begin position="642"/>
        <end position="669"/>
    </location>
</feature>
<sequence>MSTNTSTNTSTGDPLLSVDGLTTEFATDEGGIRAIEDVSFTLERGETLGIVGESGSGKSVTAHSIMRLLEDNGRIASGSVTFDGADLTTMSDSTLQSIRGSEIAMVFQDPMTSLTPVLTVGTQLLETLHQHRELSDEEARETALSLLEQVRLPDPVDVFESYPHELSGGQRQRVLIAIAICCDPEVLIADEPTTALDVTIEAQILELLEDLRDSRDLSVVLITHDLGVVAESTDRVGVMYAGQMVEQGSTDRVFTEPRHPYTAGLLRSMPRLTDHVPELLEGTVPQPGNRPSGCNFAPRCPYATAACEADDPPLEPVERGDGVPAGTSETAAEITAETAAGTAPSPTDDGAVQRAACIRTDEIGVLEPVPAEASETARSRTTDVGDPILEIENVRKEFDTSTSLLDRLLPKGSPPVQAVDGVSLSLRAGETVGLVGESGSGKTTLGRLCIALEERTEGDILLDGVSLAETPDEELRQRVQFVFQDPSSSLNPRQRVGRILGFAVEKHATLAPDETVTDRVIDLLEEVGLDAETRHRHPHELSGGQKQRVGVARALAVDPDVLIADEPTSALDVSVQGQILALLERIKAERDLSMIFISHDLSVIRHVSDRVAVMYLGRLAETGPVDALFADPKHPYTEALLSAIPDPDPDPNPQRSSERITLEGEIPDPRYPPTGCNFASRCPAVMPKCREHDPALVPVDGDQRAACFLHSTATRGDEEPPEDVLEATHRGSD</sequence>
<dbReference type="NCBIfam" id="TIGR01727">
    <property type="entry name" value="oligo_HPY"/>
    <property type="match status" value="2"/>
</dbReference>
<keyword evidence="6 11" id="KW-0067">ATP-binding</keyword>
<evidence type="ECO:0000256" key="3">
    <source>
        <dbReference type="ARBA" id="ARBA00022475"/>
    </source>
</evidence>
<evidence type="ECO:0000256" key="6">
    <source>
        <dbReference type="ARBA" id="ARBA00022840"/>
    </source>
</evidence>
<dbReference type="AlphaFoldDB" id="A0A9E7ND89"/>
<name>A0A9E7ND89_9EURY</name>
<comment type="subcellular location">
    <subcellularLocation>
        <location evidence="1">Cell membrane</location>
        <topology evidence="1">Peripheral membrane protein</topology>
    </subcellularLocation>
</comment>
<keyword evidence="8" id="KW-0472">Membrane</keyword>
<keyword evidence="4" id="KW-0997">Cell inner membrane</keyword>
<feature type="region of interest" description="Disordered" evidence="9">
    <location>
        <begin position="711"/>
        <end position="733"/>
    </location>
</feature>
<dbReference type="PROSITE" id="PS50893">
    <property type="entry name" value="ABC_TRANSPORTER_2"/>
    <property type="match status" value="2"/>
</dbReference>
<keyword evidence="5" id="KW-0547">Nucleotide-binding</keyword>
<dbReference type="InterPro" id="IPR013563">
    <property type="entry name" value="Oligopep_ABC_C"/>
</dbReference>
<dbReference type="InterPro" id="IPR017871">
    <property type="entry name" value="ABC_transporter-like_CS"/>
</dbReference>
<dbReference type="GO" id="GO:0005524">
    <property type="term" value="F:ATP binding"/>
    <property type="evidence" value="ECO:0007669"/>
    <property type="project" value="UniProtKB-KW"/>
</dbReference>
<keyword evidence="7" id="KW-1278">Translocase</keyword>
<organism evidence="11 12">
    <name type="scientific">Natronosalvus rutilus</name>
    <dbReference type="NCBI Taxonomy" id="2953753"/>
    <lineage>
        <taxon>Archaea</taxon>
        <taxon>Methanobacteriati</taxon>
        <taxon>Methanobacteriota</taxon>
        <taxon>Stenosarchaea group</taxon>
        <taxon>Halobacteria</taxon>
        <taxon>Halobacteriales</taxon>
        <taxon>Natrialbaceae</taxon>
        <taxon>Natronosalvus</taxon>
    </lineage>
</organism>
<keyword evidence="3" id="KW-1003">Cell membrane</keyword>
<keyword evidence="2" id="KW-0813">Transport</keyword>
<evidence type="ECO:0000256" key="1">
    <source>
        <dbReference type="ARBA" id="ARBA00004202"/>
    </source>
</evidence>
<dbReference type="GO" id="GO:0015833">
    <property type="term" value="P:peptide transport"/>
    <property type="evidence" value="ECO:0007669"/>
    <property type="project" value="InterPro"/>
</dbReference>
<proteinExistence type="predicted"/>
<gene>
    <name evidence="11" type="ORF">NGM29_04855</name>
</gene>
<reference evidence="11" key="1">
    <citation type="submission" date="2022-06" db="EMBL/GenBank/DDBJ databases">
        <title>Diverse halophilic archaea isolated from saline environments.</title>
        <authorList>
            <person name="Cui H.-L."/>
        </authorList>
    </citation>
    <scope>NUCLEOTIDE SEQUENCE</scope>
    <source>
        <strain evidence="11">WLHS1</strain>
    </source>
</reference>
<dbReference type="RefSeq" id="WP_254159303.1">
    <property type="nucleotide sequence ID" value="NZ_CP100355.1"/>
</dbReference>
<dbReference type="PROSITE" id="PS00211">
    <property type="entry name" value="ABC_TRANSPORTER_1"/>
    <property type="match status" value="2"/>
</dbReference>
<dbReference type="Pfam" id="PF00005">
    <property type="entry name" value="ABC_tran"/>
    <property type="match status" value="2"/>
</dbReference>
<evidence type="ECO:0000256" key="7">
    <source>
        <dbReference type="ARBA" id="ARBA00022967"/>
    </source>
</evidence>
<dbReference type="EMBL" id="CP100355">
    <property type="protein sequence ID" value="UTF54607.1"/>
    <property type="molecule type" value="Genomic_DNA"/>
</dbReference>
<dbReference type="Pfam" id="PF08352">
    <property type="entry name" value="oligo_HPY"/>
    <property type="match status" value="2"/>
</dbReference>
<dbReference type="InterPro" id="IPR027417">
    <property type="entry name" value="P-loop_NTPase"/>
</dbReference>
<dbReference type="GeneID" id="73289351"/>
<feature type="domain" description="ABC transporter" evidence="10">
    <location>
        <begin position="389"/>
        <end position="641"/>
    </location>
</feature>
<evidence type="ECO:0000256" key="8">
    <source>
        <dbReference type="ARBA" id="ARBA00023136"/>
    </source>
</evidence>
<dbReference type="NCBIfam" id="NF008453">
    <property type="entry name" value="PRK11308.1"/>
    <property type="match status" value="2"/>
</dbReference>
<dbReference type="KEGG" id="sawl:NGM29_04855"/>
<evidence type="ECO:0000313" key="11">
    <source>
        <dbReference type="EMBL" id="UTF54607.1"/>
    </source>
</evidence>
<dbReference type="Gene3D" id="3.40.50.300">
    <property type="entry name" value="P-loop containing nucleotide triphosphate hydrolases"/>
    <property type="match status" value="2"/>
</dbReference>
<evidence type="ECO:0000259" key="10">
    <source>
        <dbReference type="PROSITE" id="PS50893"/>
    </source>
</evidence>
<feature type="domain" description="ABC transporter" evidence="10">
    <location>
        <begin position="16"/>
        <end position="266"/>
    </location>
</feature>
<evidence type="ECO:0000256" key="5">
    <source>
        <dbReference type="ARBA" id="ARBA00022741"/>
    </source>
</evidence>
<dbReference type="InterPro" id="IPR003593">
    <property type="entry name" value="AAA+_ATPase"/>
</dbReference>